<feature type="region of interest" description="Disordered" evidence="1">
    <location>
        <begin position="747"/>
        <end position="791"/>
    </location>
</feature>
<dbReference type="Proteomes" id="UP000078542">
    <property type="component" value="Unassembled WGS sequence"/>
</dbReference>
<protein>
    <submittedName>
        <fullName evidence="3">Uncharacterized protein</fullName>
    </submittedName>
</protein>
<dbReference type="AlphaFoldDB" id="A0A195D020"/>
<evidence type="ECO:0000313" key="3">
    <source>
        <dbReference type="EMBL" id="KYN05724.1"/>
    </source>
</evidence>
<feature type="chain" id="PRO_5008270243" evidence="2">
    <location>
        <begin position="29"/>
        <end position="791"/>
    </location>
</feature>
<accession>A0A195D020</accession>
<evidence type="ECO:0000256" key="2">
    <source>
        <dbReference type="SAM" id="SignalP"/>
    </source>
</evidence>
<dbReference type="EMBL" id="KQ977110">
    <property type="protein sequence ID" value="KYN05724.1"/>
    <property type="molecule type" value="Genomic_DNA"/>
</dbReference>
<feature type="signal peptide" evidence="2">
    <location>
        <begin position="1"/>
        <end position="28"/>
    </location>
</feature>
<keyword evidence="4" id="KW-1185">Reference proteome</keyword>
<feature type="region of interest" description="Disordered" evidence="1">
    <location>
        <begin position="553"/>
        <end position="584"/>
    </location>
</feature>
<feature type="compositionally biased region" description="Basic residues" evidence="1">
    <location>
        <begin position="780"/>
        <end position="791"/>
    </location>
</feature>
<keyword evidence="2" id="KW-0732">Signal</keyword>
<feature type="region of interest" description="Disordered" evidence="1">
    <location>
        <begin position="703"/>
        <end position="723"/>
    </location>
</feature>
<proteinExistence type="predicted"/>
<reference evidence="3 4" key="1">
    <citation type="submission" date="2016-03" db="EMBL/GenBank/DDBJ databases">
        <title>Cyphomyrmex costatus WGS genome.</title>
        <authorList>
            <person name="Nygaard S."/>
            <person name="Hu H."/>
            <person name="Boomsma J."/>
            <person name="Zhang G."/>
        </authorList>
    </citation>
    <scope>NUCLEOTIDE SEQUENCE [LARGE SCALE GENOMIC DNA]</scope>
    <source>
        <strain evidence="3">MS0001</strain>
        <tissue evidence="3">Whole body</tissue>
    </source>
</reference>
<sequence>MLSLRRRHSRWRIFPILLFLGLICSAELAPVRLPEEISLVPSSSSTSKKKDIDFLGDFWQALILVDPQSDSQPSQDSRRITPKSVFIAPGVLPACAEGYHADKMGRCVKSVSINATAHKDFILERLKLMFSNAQATKSEQKKSTGPLQLNIPLQLNVPAESDIDPQPTEIEVEETFLKNQPVAAPTRNETYFAASEEKIKLPSTLYELKNDTAIDEEEPFYFGSSNVDDIGKKLPATVPVTELIEETNDTNFSEVVDYKIPVDPKAAVNSSSVNRIDIRGSTEESVSVAEKRENSTDPSTALVLLISPTKLTNVVDDLSLTQNDTTEEAVPISNSTSNPNESVSTGASDSTLLPAKQTTSIPIDEQRDNETYAKDELAPETSKPSESQDRDLIFYDEEEGDVEYPYSTDVPDEDDSGEEILKHGEAGMTIPTVRDMDHPVDRERLQWQQEQIAALKKLFNTLDRIALHLNDSTENKDEAESNVSSEVSIDGDFIVETTLLDVNTERLQVTTKSPNVTEKVNDSEDDSKKLFSSESKNFHVIFPDEVHDVVTVSSHGRKPSEQLSVRFEKNKEPESTPSSYDLPEEDPITEIRTFNDKRLKESILQKSPKDSESINVPSSSIRTTMNIDSAEDFVRFPDYVRRPQPGGYVRFPDSGEIANSIHSLNYKQNSRYSADDVDHYGGTSTKSSVPVRHKPVYHHLTASSWKPDSDRVQATSSERQNQTPNLMHFWSKLPLIKDPAIYPVYQNDDQEQSHSRSSRARSSRRLSPFMETSPGNRVPTQKRKIRPIVSV</sequence>
<evidence type="ECO:0000313" key="4">
    <source>
        <dbReference type="Proteomes" id="UP000078542"/>
    </source>
</evidence>
<organism evidence="3 4">
    <name type="scientific">Cyphomyrmex costatus</name>
    <dbReference type="NCBI Taxonomy" id="456900"/>
    <lineage>
        <taxon>Eukaryota</taxon>
        <taxon>Metazoa</taxon>
        <taxon>Ecdysozoa</taxon>
        <taxon>Arthropoda</taxon>
        <taxon>Hexapoda</taxon>
        <taxon>Insecta</taxon>
        <taxon>Pterygota</taxon>
        <taxon>Neoptera</taxon>
        <taxon>Endopterygota</taxon>
        <taxon>Hymenoptera</taxon>
        <taxon>Apocrita</taxon>
        <taxon>Aculeata</taxon>
        <taxon>Formicoidea</taxon>
        <taxon>Formicidae</taxon>
        <taxon>Myrmicinae</taxon>
        <taxon>Cyphomyrmex</taxon>
    </lineage>
</organism>
<feature type="compositionally biased region" description="Polar residues" evidence="1">
    <location>
        <begin position="332"/>
        <end position="361"/>
    </location>
</feature>
<evidence type="ECO:0000256" key="1">
    <source>
        <dbReference type="SAM" id="MobiDB-lite"/>
    </source>
</evidence>
<feature type="region of interest" description="Disordered" evidence="1">
    <location>
        <begin position="281"/>
        <end position="300"/>
    </location>
</feature>
<feature type="region of interest" description="Disordered" evidence="1">
    <location>
        <begin position="322"/>
        <end position="369"/>
    </location>
</feature>
<gene>
    <name evidence="3" type="ORF">ALC62_03379</name>
</gene>
<name>A0A195D020_9HYME</name>